<feature type="compositionally biased region" description="Basic and acidic residues" evidence="1">
    <location>
        <begin position="151"/>
        <end position="165"/>
    </location>
</feature>
<dbReference type="InterPro" id="IPR018392">
    <property type="entry name" value="LysM"/>
</dbReference>
<organism evidence="3">
    <name type="scientific">Siphoviridae sp. cttG313</name>
    <dbReference type="NCBI Taxonomy" id="2825704"/>
    <lineage>
        <taxon>Viruses</taxon>
        <taxon>Duplodnaviria</taxon>
        <taxon>Heunggongvirae</taxon>
        <taxon>Uroviricota</taxon>
        <taxon>Caudoviricetes</taxon>
    </lineage>
</organism>
<dbReference type="PROSITE" id="PS51782">
    <property type="entry name" value="LYSM"/>
    <property type="match status" value="1"/>
</dbReference>
<sequence>MYYFYLGTMQIPIPPKELTTTINGKNETIDLLGKGEVNIIKPAGLTDIAFKFLLPNSDYPFNESMLFKSKKAKYYIDELEKLKTTKTRFQFIVVRMKPGGQMLAMTNMKCTLENYSIDEDADNGFDSYANISLKQWRDWGAKRIEVKTDKDGTAKGSVKQDRPTDNKAVASTAKVSRGQTLQQIVKKQLGNTENLFQIAALNKIAVPAILGVGQVIQLKREGNNEWL</sequence>
<accession>A0A8S5TS60</accession>
<feature type="domain" description="LysM" evidence="2">
    <location>
        <begin position="171"/>
        <end position="218"/>
    </location>
</feature>
<proteinExistence type="predicted"/>
<feature type="region of interest" description="Disordered" evidence="1">
    <location>
        <begin position="151"/>
        <end position="171"/>
    </location>
</feature>
<evidence type="ECO:0000259" key="2">
    <source>
        <dbReference type="PROSITE" id="PS51782"/>
    </source>
</evidence>
<reference evidence="3" key="1">
    <citation type="journal article" date="2021" name="Proc. Natl. Acad. Sci. U.S.A.">
        <title>A Catalog of Tens of Thousands of Viruses from Human Metagenomes Reveals Hidden Associations with Chronic Diseases.</title>
        <authorList>
            <person name="Tisza M.J."/>
            <person name="Buck C.B."/>
        </authorList>
    </citation>
    <scope>NUCLEOTIDE SEQUENCE</scope>
    <source>
        <strain evidence="3">CttG313</strain>
    </source>
</reference>
<evidence type="ECO:0000313" key="3">
    <source>
        <dbReference type="EMBL" id="DAF85046.1"/>
    </source>
</evidence>
<dbReference type="EMBL" id="BK015917">
    <property type="protein sequence ID" value="DAF85046.1"/>
    <property type="molecule type" value="Genomic_DNA"/>
</dbReference>
<protein>
    <submittedName>
        <fullName evidence="3">Tail assembly protein</fullName>
    </submittedName>
</protein>
<evidence type="ECO:0000256" key="1">
    <source>
        <dbReference type="SAM" id="MobiDB-lite"/>
    </source>
</evidence>
<name>A0A8S5TS60_9CAUD</name>